<dbReference type="OrthoDB" id="9801810at2"/>
<name>A0A0D5NFY4_9BACL</name>
<comment type="subunit">
    <text evidence="9">Homotetramer.</text>
</comment>
<dbReference type="CDD" id="cd04651">
    <property type="entry name" value="LbH_G1P_AT_C"/>
    <property type="match status" value="1"/>
</dbReference>
<feature type="binding site" evidence="9">
    <location>
        <position position="184"/>
    </location>
    <ligand>
        <name>alpha-D-glucose 1-phosphate</name>
        <dbReference type="ChEBI" id="CHEBI:58601"/>
    </ligand>
</feature>
<dbReference type="GO" id="GO:0008878">
    <property type="term" value="F:glucose-1-phosphate adenylyltransferase activity"/>
    <property type="evidence" value="ECO:0007669"/>
    <property type="project" value="UniProtKB-UniRule"/>
</dbReference>
<evidence type="ECO:0000313" key="13">
    <source>
        <dbReference type="Proteomes" id="UP000032633"/>
    </source>
</evidence>
<dbReference type="InterPro" id="IPR023049">
    <property type="entry name" value="GlgC_bac"/>
</dbReference>
<dbReference type="PANTHER" id="PTHR43523">
    <property type="entry name" value="GLUCOSE-1-PHOSPHATE ADENYLYLTRANSFERASE-RELATED"/>
    <property type="match status" value="1"/>
</dbReference>
<evidence type="ECO:0000256" key="8">
    <source>
        <dbReference type="ARBA" id="ARBA00023277"/>
    </source>
</evidence>
<dbReference type="InterPro" id="IPR005835">
    <property type="entry name" value="NTP_transferase_dom"/>
</dbReference>
<dbReference type="NCBIfam" id="NF003670">
    <property type="entry name" value="PRK05293.1"/>
    <property type="match status" value="1"/>
</dbReference>
<reference evidence="12 13" key="1">
    <citation type="journal article" date="2015" name="J. Biotechnol.">
        <title>Complete genome sequence of Paenibacillus beijingensis 7188(T) (=DSM 24997(T)), a novel rhizobacterium from jujube garden soil.</title>
        <authorList>
            <person name="Kwak Y."/>
            <person name="Shin J.H."/>
        </authorList>
    </citation>
    <scope>NUCLEOTIDE SEQUENCE [LARGE SCALE GENOMIC DNA]</scope>
    <source>
        <strain evidence="12 13">DSM 24997</strain>
    </source>
</reference>
<dbReference type="HOGENOM" id="CLU_029499_14_0_9"/>
<comment type="catalytic activity">
    <reaction evidence="9">
        <text>alpha-D-glucose 1-phosphate + ATP + H(+) = ADP-alpha-D-glucose + diphosphate</text>
        <dbReference type="Rhea" id="RHEA:12120"/>
        <dbReference type="ChEBI" id="CHEBI:15378"/>
        <dbReference type="ChEBI" id="CHEBI:30616"/>
        <dbReference type="ChEBI" id="CHEBI:33019"/>
        <dbReference type="ChEBI" id="CHEBI:57498"/>
        <dbReference type="ChEBI" id="CHEBI:58601"/>
        <dbReference type="EC" id="2.7.7.27"/>
    </reaction>
</comment>
<dbReference type="AlphaFoldDB" id="A0A0D5NFY4"/>
<dbReference type="PROSITE" id="PS00808">
    <property type="entry name" value="ADP_GLC_PYROPHOSPH_1"/>
    <property type="match status" value="1"/>
</dbReference>
<dbReference type="InterPro" id="IPR011831">
    <property type="entry name" value="ADP-Glc_PPase"/>
</dbReference>
<dbReference type="RefSeq" id="WP_045669322.1">
    <property type="nucleotide sequence ID" value="NZ_CP011058.1"/>
</dbReference>
<comment type="pathway">
    <text evidence="9">Glycan biosynthesis; glycogen biosynthesis.</text>
</comment>
<dbReference type="Gene3D" id="3.90.550.10">
    <property type="entry name" value="Spore Coat Polysaccharide Biosynthesis Protein SpsA, Chain A"/>
    <property type="match status" value="1"/>
</dbReference>
<dbReference type="KEGG" id="pbj:VN24_03755"/>
<sequence>MKQTKCVAMLLAGGEGKRLAPLTNRLAKPAVHFGGRYRIIDFPLSNCVNSGIDTVGILTQYMKDSIDTHIGEGDAWSNLQVSLLSSNDETGGYVGTADAIYQNLDFIESSNPEHVLIVSGDHIYHMDYNDMLQFHINKGASMTLAVKDVPWEEASRFGIMNTDKSYKVQTFEEKPANPKSNLASMGVYIFKWDVLQKYLREDALNPESSHDFGKDVIPAMLSADRHHVYAYRFEGYWRDVGTPDSLWEAHMDLLTGEFEIERTDWPMHTPEYMASSAIQVAPYADVQQSMMNRGCRIEGEVNRSILFQSVQIGQGSQVKESIIMPGARIGRNVTIHRAIIGEDAYIADGSYISGQDGKIIVIGAGEFRFTRGPLQRRKGRIVTGAEEAASGAAEWYEERLYS</sequence>
<feature type="binding site" evidence="9">
    <location>
        <position position="93"/>
    </location>
    <ligand>
        <name>alpha-D-glucose 1-phosphate</name>
        <dbReference type="ChEBI" id="CHEBI:58601"/>
    </ligand>
</feature>
<keyword evidence="4 9" id="KW-0548">Nucleotidyltransferase</keyword>
<dbReference type="InterPro" id="IPR029044">
    <property type="entry name" value="Nucleotide-diphossugar_trans"/>
</dbReference>
<reference evidence="13" key="2">
    <citation type="submission" date="2015-03" db="EMBL/GenBank/DDBJ databases">
        <title>Genome sequence of Paenibacillus beijingensis strain DSM 24997T.</title>
        <authorList>
            <person name="Kwak Y."/>
            <person name="Shin J.-H."/>
        </authorList>
    </citation>
    <scope>NUCLEOTIDE SEQUENCE [LARGE SCALE GENOMIC DNA]</scope>
    <source>
        <strain evidence="13">DSM 24997</strain>
    </source>
</reference>
<dbReference type="InterPro" id="IPR005836">
    <property type="entry name" value="ADP_Glu_pyroP_CS"/>
</dbReference>
<keyword evidence="8 9" id="KW-0119">Carbohydrate metabolism</keyword>
<dbReference type="InterPro" id="IPR056818">
    <property type="entry name" value="GlmU/GlgC-like_hexapep"/>
</dbReference>
<evidence type="ECO:0000256" key="3">
    <source>
        <dbReference type="ARBA" id="ARBA00022679"/>
    </source>
</evidence>
<evidence type="ECO:0000256" key="5">
    <source>
        <dbReference type="ARBA" id="ARBA00022741"/>
    </source>
</evidence>
<protein>
    <recommendedName>
        <fullName evidence="9">Glucose-1-phosphate adenylyltransferase</fullName>
        <ecNumber evidence="9">2.7.7.27</ecNumber>
    </recommendedName>
    <alternativeName>
        <fullName evidence="9">ADP-glucose pyrophosphorylase</fullName>
        <shortName evidence="9">ADPGlc PPase</shortName>
    </alternativeName>
    <alternativeName>
        <fullName evidence="9">ADP-glucose synthase</fullName>
    </alternativeName>
</protein>
<feature type="binding site" evidence="9">
    <location>
        <begin position="173"/>
        <end position="174"/>
    </location>
    <ligand>
        <name>alpha-D-glucose 1-phosphate</name>
        <dbReference type="ChEBI" id="CHEBI:58601"/>
    </ligand>
</feature>
<organism evidence="12 13">
    <name type="scientific">Paenibacillus beijingensis</name>
    <dbReference type="NCBI Taxonomy" id="1126833"/>
    <lineage>
        <taxon>Bacteria</taxon>
        <taxon>Bacillati</taxon>
        <taxon>Bacillota</taxon>
        <taxon>Bacilli</taxon>
        <taxon>Bacillales</taxon>
        <taxon>Paenibacillaceae</taxon>
        <taxon>Paenibacillus</taxon>
    </lineage>
</organism>
<dbReference type="Gene3D" id="2.160.10.10">
    <property type="entry name" value="Hexapeptide repeat proteins"/>
    <property type="match status" value="1"/>
</dbReference>
<dbReference type="SUPFAM" id="SSF51161">
    <property type="entry name" value="Trimeric LpxA-like enzymes"/>
    <property type="match status" value="1"/>
</dbReference>
<dbReference type="PATRIC" id="fig|1126833.4.peg.815"/>
<keyword evidence="5 9" id="KW-0547">Nucleotide-binding</keyword>
<evidence type="ECO:0000259" key="10">
    <source>
        <dbReference type="Pfam" id="PF00483"/>
    </source>
</evidence>
<dbReference type="Pfam" id="PF00483">
    <property type="entry name" value="NTP_transferase"/>
    <property type="match status" value="1"/>
</dbReference>
<keyword evidence="7 9" id="KW-0320">Glycogen biosynthesis</keyword>
<dbReference type="GO" id="GO:0005524">
    <property type="term" value="F:ATP binding"/>
    <property type="evidence" value="ECO:0007669"/>
    <property type="project" value="UniProtKB-KW"/>
</dbReference>
<dbReference type="EMBL" id="CP011058">
    <property type="protein sequence ID" value="AJY73887.1"/>
    <property type="molecule type" value="Genomic_DNA"/>
</dbReference>
<dbReference type="PANTHER" id="PTHR43523:SF2">
    <property type="entry name" value="GLUCOSE-1-PHOSPHATE ADENYLYLTRANSFERASE"/>
    <property type="match status" value="1"/>
</dbReference>
<evidence type="ECO:0000256" key="6">
    <source>
        <dbReference type="ARBA" id="ARBA00022840"/>
    </source>
</evidence>
<keyword evidence="6 9" id="KW-0067">ATP-binding</keyword>
<evidence type="ECO:0000259" key="11">
    <source>
        <dbReference type="Pfam" id="PF24894"/>
    </source>
</evidence>
<keyword evidence="13" id="KW-1185">Reference proteome</keyword>
<feature type="domain" description="Nucleotidyl transferase" evidence="10">
    <location>
        <begin position="8"/>
        <end position="254"/>
    </location>
</feature>
<proteinExistence type="inferred from homology"/>
<dbReference type="STRING" id="1126833.VN24_03755"/>
<dbReference type="PROSITE" id="PS00810">
    <property type="entry name" value="ADP_GLC_PYROPHOSPH_3"/>
    <property type="match status" value="1"/>
</dbReference>
<dbReference type="Pfam" id="PF24894">
    <property type="entry name" value="Hexapep_GlmU"/>
    <property type="match status" value="1"/>
</dbReference>
<dbReference type="UniPathway" id="UPA00164"/>
<evidence type="ECO:0000256" key="4">
    <source>
        <dbReference type="ARBA" id="ARBA00022695"/>
    </source>
</evidence>
<evidence type="ECO:0000313" key="12">
    <source>
        <dbReference type="EMBL" id="AJY73887.1"/>
    </source>
</evidence>
<gene>
    <name evidence="9 12" type="primary">glgC</name>
    <name evidence="12" type="ORF">VN24_03755</name>
</gene>
<comment type="caution">
    <text evidence="9">Lacks conserved residue(s) required for the propagation of feature annotation.</text>
</comment>
<feature type="site" description="Could play a key role in the communication between the regulatory and the substrate sites" evidence="9">
    <location>
        <position position="60"/>
    </location>
</feature>
<dbReference type="SUPFAM" id="SSF53448">
    <property type="entry name" value="Nucleotide-diphospho-sugar transferases"/>
    <property type="match status" value="1"/>
</dbReference>
<feature type="domain" description="Glucose-1-phosphate adenylyltransferase/Bifunctional protein GlmU-like C-terminal hexapeptide" evidence="11">
    <location>
        <begin position="285"/>
        <end position="352"/>
    </location>
</feature>
<dbReference type="Proteomes" id="UP000032633">
    <property type="component" value="Chromosome"/>
</dbReference>
<dbReference type="GO" id="GO:0005978">
    <property type="term" value="P:glycogen biosynthetic process"/>
    <property type="evidence" value="ECO:0007669"/>
    <property type="project" value="UniProtKB-UniRule"/>
</dbReference>
<comment type="function">
    <text evidence="9">Involved in the biosynthesis of ADP-glucose, a building block required for the elongation reactions to produce glycogen. Catalyzes the reaction between ATP and alpha-D-glucose 1-phosphate (G1P) to produce pyrophosphate and ADP-Glc.</text>
</comment>
<keyword evidence="3 9" id="KW-0808">Transferase</keyword>
<keyword evidence="2 9" id="KW-0321">Glycogen metabolism</keyword>
<evidence type="ECO:0000256" key="9">
    <source>
        <dbReference type="HAMAP-Rule" id="MF_00624"/>
    </source>
</evidence>
<evidence type="ECO:0000256" key="7">
    <source>
        <dbReference type="ARBA" id="ARBA00023056"/>
    </source>
</evidence>
<dbReference type="CDD" id="cd02508">
    <property type="entry name" value="ADP_Glucose_PP"/>
    <property type="match status" value="1"/>
</dbReference>
<comment type="similarity">
    <text evidence="1 9">Belongs to the bacterial/plant glucose-1-phosphate adenylyltransferase family.</text>
</comment>
<dbReference type="InterPro" id="IPR011004">
    <property type="entry name" value="Trimer_LpxA-like_sf"/>
</dbReference>
<accession>A0A0D5NFY4</accession>
<evidence type="ECO:0000256" key="2">
    <source>
        <dbReference type="ARBA" id="ARBA00022600"/>
    </source>
</evidence>
<evidence type="ECO:0000256" key="1">
    <source>
        <dbReference type="ARBA" id="ARBA00010443"/>
    </source>
</evidence>
<dbReference type="EC" id="2.7.7.27" evidence="9"/>
<feature type="binding site" evidence="9">
    <location>
        <position position="158"/>
    </location>
    <ligand>
        <name>alpha-D-glucose 1-phosphate</name>
        <dbReference type="ChEBI" id="CHEBI:58601"/>
    </ligand>
</feature>
<dbReference type="HAMAP" id="MF_00624">
    <property type="entry name" value="GlgC"/>
    <property type="match status" value="1"/>
</dbReference>